<dbReference type="AlphaFoldDB" id="A0AA35JHC5"/>
<gene>
    <name evidence="2" type="primary">SKDI07G0410</name>
    <name evidence="2" type="ORF">SKDI_07G0410</name>
</gene>
<dbReference type="EMBL" id="OX365902">
    <property type="protein sequence ID" value="CAI4061406.1"/>
    <property type="molecule type" value="Genomic_DNA"/>
</dbReference>
<name>A0AA35JHC5_SACK1</name>
<reference evidence="2" key="1">
    <citation type="submission" date="2022-10" db="EMBL/GenBank/DDBJ databases">
        <authorList>
            <person name="Byrne P K."/>
        </authorList>
    </citation>
    <scope>NUCLEOTIDE SEQUENCE</scope>
    <source>
        <strain evidence="2">IFO1802</strain>
    </source>
</reference>
<keyword evidence="3" id="KW-1185">Reference proteome</keyword>
<proteinExistence type="predicted"/>
<accession>A0AA35JHC5</accession>
<keyword evidence="1" id="KW-0732">Signal</keyword>
<sequence length="226" mass="26138">MLNLCFLLSLLFTCAQAVYYIDSDGAYIYNNASEIAKLIFLPPVPVYLAGFGKLQDIDGRNGTFKHFYNSSQVNMDYIDTVLAKRLYYNSDTNESVSKPHTEASRSYSVELTRNPIGKLIETVMSRWLKPRKRCSKTTYHRNHFYYGIETCTTAKYCDLDTPWNITKEAESLFMEDPFWLQFQTGSYIHEHGPEWRTCLQFYRDNVEADDKSIPACPPGWCGNTET</sequence>
<evidence type="ECO:0008006" key="4">
    <source>
        <dbReference type="Google" id="ProtNLM"/>
    </source>
</evidence>
<dbReference type="GeneID" id="80923874"/>
<dbReference type="RefSeq" id="XP_056087574.1">
    <property type="nucleotide sequence ID" value="XM_056227787.1"/>
</dbReference>
<protein>
    <recommendedName>
        <fullName evidence="4">Secreted protein</fullName>
    </recommendedName>
</protein>
<dbReference type="Proteomes" id="UP001162087">
    <property type="component" value="Chromosome 7"/>
</dbReference>
<feature type="chain" id="PRO_5041200794" description="Secreted protein" evidence="1">
    <location>
        <begin position="18"/>
        <end position="226"/>
    </location>
</feature>
<evidence type="ECO:0000313" key="3">
    <source>
        <dbReference type="Proteomes" id="UP001162087"/>
    </source>
</evidence>
<organism evidence="2 3">
    <name type="scientific">Saccharomyces kudriavzevii (strain ATCC MYA-4449 / AS 2.2408 / CBS 8840 / NBRC 1802 / NCYC 2889)</name>
    <name type="common">Yeast</name>
    <dbReference type="NCBI Taxonomy" id="226230"/>
    <lineage>
        <taxon>Eukaryota</taxon>
        <taxon>Fungi</taxon>
        <taxon>Dikarya</taxon>
        <taxon>Ascomycota</taxon>
        <taxon>Saccharomycotina</taxon>
        <taxon>Saccharomycetes</taxon>
        <taxon>Saccharomycetales</taxon>
        <taxon>Saccharomycetaceae</taxon>
        <taxon>Saccharomyces</taxon>
    </lineage>
</organism>
<feature type="signal peptide" evidence="1">
    <location>
        <begin position="1"/>
        <end position="17"/>
    </location>
</feature>
<evidence type="ECO:0000256" key="1">
    <source>
        <dbReference type="SAM" id="SignalP"/>
    </source>
</evidence>
<evidence type="ECO:0000313" key="2">
    <source>
        <dbReference type="EMBL" id="CAI4061406.1"/>
    </source>
</evidence>